<dbReference type="Gene3D" id="3.40.1080.10">
    <property type="entry name" value="Glutaconate Coenzyme A-transferase"/>
    <property type="match status" value="1"/>
</dbReference>
<dbReference type="STRING" id="135739.BTO32_03635"/>
<dbReference type="InterPro" id="IPR037171">
    <property type="entry name" value="NagB/RpiA_transferase-like"/>
</dbReference>
<dbReference type="SUPFAM" id="SSF100950">
    <property type="entry name" value="NagB/RpiA/CoA transferase-like"/>
    <property type="match status" value="1"/>
</dbReference>
<dbReference type="PANTHER" id="PTHR43293:SF3">
    <property type="entry name" value="CHOLESTEROL RING-CLEAVING HYDROLASE IPDB SUBUNIT"/>
    <property type="match status" value="1"/>
</dbReference>
<comment type="pathway">
    <text evidence="2">Aromatic compound metabolism; beta-ketoadipate pathway; acetyl-CoA and succinyl-CoA from 3-oxoadipate: step 1/2.</text>
</comment>
<dbReference type="InterPro" id="IPR004165">
    <property type="entry name" value="CoA_trans_fam_I"/>
</dbReference>
<dbReference type="EC" id="2.8.3.6" evidence="3"/>
<dbReference type="Proteomes" id="UP000189339">
    <property type="component" value="Unassembled WGS sequence"/>
</dbReference>
<dbReference type="RefSeq" id="WP_076723087.1">
    <property type="nucleotide sequence ID" value="NZ_JABWTC010000023.1"/>
</dbReference>
<proteinExistence type="predicted"/>
<evidence type="ECO:0000256" key="1">
    <source>
        <dbReference type="ARBA" id="ARBA00001447"/>
    </source>
</evidence>
<evidence type="ECO:0000313" key="5">
    <source>
        <dbReference type="Proteomes" id="UP000189339"/>
    </source>
</evidence>
<dbReference type="EMBL" id="MSCW01000002">
    <property type="protein sequence ID" value="ONF44838.1"/>
    <property type="molecule type" value="Genomic_DNA"/>
</dbReference>
<dbReference type="UniPathway" id="UPA00157">
    <property type="reaction ID" value="UER00262"/>
</dbReference>
<accession>A0A1V2DW40</accession>
<dbReference type="PANTHER" id="PTHR43293">
    <property type="entry name" value="ACETATE COA-TRANSFERASE YDIF"/>
    <property type="match status" value="1"/>
</dbReference>
<protein>
    <recommendedName>
        <fullName evidence="3">3-oxoadipate CoA-transferase</fullName>
        <ecNumber evidence="3">2.8.3.6</ecNumber>
    </recommendedName>
</protein>
<organism evidence="4 5">
    <name type="scientific">Marinobacter lutaoensis</name>
    <dbReference type="NCBI Taxonomy" id="135739"/>
    <lineage>
        <taxon>Bacteria</taxon>
        <taxon>Pseudomonadati</taxon>
        <taxon>Pseudomonadota</taxon>
        <taxon>Gammaproteobacteria</taxon>
        <taxon>Pseudomonadales</taxon>
        <taxon>Marinobacteraceae</taxon>
        <taxon>Marinobacter</taxon>
    </lineage>
</organism>
<comment type="caution">
    <text evidence="4">The sequence shown here is derived from an EMBL/GenBank/DDBJ whole genome shotgun (WGS) entry which is preliminary data.</text>
</comment>
<dbReference type="Pfam" id="PF01144">
    <property type="entry name" value="CoA_trans"/>
    <property type="match status" value="1"/>
</dbReference>
<dbReference type="AlphaFoldDB" id="A0A1V2DW40"/>
<reference evidence="4 5" key="1">
    <citation type="submission" date="2016-12" db="EMBL/GenBank/DDBJ databases">
        <title>Marinobacter lutaoensis whole genome sequencing.</title>
        <authorList>
            <person name="Verma A."/>
            <person name="Krishnamurthi S."/>
        </authorList>
    </citation>
    <scope>NUCLEOTIDE SEQUENCE [LARGE SCALE GENOMIC DNA]</scope>
    <source>
        <strain evidence="4 5">T5054</strain>
    </source>
</reference>
<keyword evidence="4" id="KW-0808">Transferase</keyword>
<evidence type="ECO:0000256" key="3">
    <source>
        <dbReference type="ARBA" id="ARBA00012492"/>
    </source>
</evidence>
<name>A0A1V2DW40_9GAMM</name>
<dbReference type="SMART" id="SM00882">
    <property type="entry name" value="CoA_trans"/>
    <property type="match status" value="1"/>
</dbReference>
<evidence type="ECO:0000256" key="2">
    <source>
        <dbReference type="ARBA" id="ARBA00005114"/>
    </source>
</evidence>
<comment type="catalytic activity">
    <reaction evidence="1">
        <text>3-oxoadipate + succinyl-CoA = 3-oxoadipyl-CoA + succinate</text>
        <dbReference type="Rhea" id="RHEA:12048"/>
        <dbReference type="ChEBI" id="CHEBI:15775"/>
        <dbReference type="ChEBI" id="CHEBI:30031"/>
        <dbReference type="ChEBI" id="CHEBI:57292"/>
        <dbReference type="ChEBI" id="CHEBI:57348"/>
        <dbReference type="EC" id="2.8.3.6"/>
    </reaction>
</comment>
<dbReference type="Gene3D" id="3.30.30.40">
    <property type="match status" value="1"/>
</dbReference>
<evidence type="ECO:0000313" key="4">
    <source>
        <dbReference type="EMBL" id="ONF44838.1"/>
    </source>
</evidence>
<gene>
    <name evidence="4" type="ORF">BTO32_03635</name>
</gene>
<dbReference type="GO" id="GO:0042952">
    <property type="term" value="P:beta-ketoadipate pathway"/>
    <property type="evidence" value="ECO:0007669"/>
    <property type="project" value="UniProtKB-UniPathway"/>
</dbReference>
<keyword evidence="5" id="KW-1185">Reference proteome</keyword>
<sequence length="275" mass="29913">MAEFLSLQNAVAKHIHDGDTVAMEGFTHLIPFAAGHEIIRQEKRDLTLIRMTPDLIYDQMIGAGCARKLIFSWGGNPGVGSLHRLRDAVEKGWPNRIEVVEHSHAAMACAYEAGASGLPLAILRGYIGSDLPKVNDQIRFIECPFSGERLAAVPSVRPDVTVIHAQRADRRGNVLVEGIVGVQKEAVLAARRSIVTVEEIVDDLGASVNACVLPAWAITAIALAPGGAKPSYALGYYDRDNAFYKAWDAIARDRQAFLAWLNDNVFTTRADQGAE</sequence>
<dbReference type="GO" id="GO:0047569">
    <property type="term" value="F:3-oxoadipate CoA-transferase activity"/>
    <property type="evidence" value="ECO:0007669"/>
    <property type="project" value="UniProtKB-EC"/>
</dbReference>
<dbReference type="OrthoDB" id="9777193at2"/>